<dbReference type="InterPro" id="IPR036390">
    <property type="entry name" value="WH_DNA-bd_sf"/>
</dbReference>
<dbReference type="InterPro" id="IPR002831">
    <property type="entry name" value="Tscrpt_reg_TrmB_N"/>
</dbReference>
<gene>
    <name evidence="2" type="ORF">C7459_10788</name>
</gene>
<feature type="domain" description="Transcription regulator TrmB N-terminal" evidence="1">
    <location>
        <begin position="2"/>
        <end position="71"/>
    </location>
</feature>
<dbReference type="Proteomes" id="UP000245634">
    <property type="component" value="Unassembled WGS sequence"/>
</dbReference>
<organism evidence="2 3">
    <name type="scientific">Tumebacillus permanentifrigoris</name>
    <dbReference type="NCBI Taxonomy" id="378543"/>
    <lineage>
        <taxon>Bacteria</taxon>
        <taxon>Bacillati</taxon>
        <taxon>Bacillota</taxon>
        <taxon>Bacilli</taxon>
        <taxon>Bacillales</taxon>
        <taxon>Alicyclobacillaceae</taxon>
        <taxon>Tumebacillus</taxon>
    </lineage>
</organism>
<dbReference type="PANTHER" id="PTHR34293:SF1">
    <property type="entry name" value="HTH-TYPE TRANSCRIPTIONAL REGULATOR TRMBL2"/>
    <property type="match status" value="1"/>
</dbReference>
<comment type="caution">
    <text evidence="2">The sequence shown here is derived from an EMBL/GenBank/DDBJ whole genome shotgun (WGS) entry which is preliminary data.</text>
</comment>
<dbReference type="InterPro" id="IPR036388">
    <property type="entry name" value="WH-like_DNA-bd_sf"/>
</dbReference>
<sequence length="255" mass="29740">MLTRFGFTDYENKVYETLHHAGKPMTGYALAKDSGVPRGKIYEVLHRLVDKGILLESMSGNKSEYQAVDIEIVINALTQNFYQNVAQLRDTYREDRPEVDDRVWMLKEDRSMLLTMEEWVKKASSSIRLSLWADEFEALRPFLEQKEAEGVHVEVLSLGSVRTSLQALTTFPVPERERHSLERWRLMIVDEARILLAIFHGGEMKGVMTASPQFVQFFLDFFYHDVALTVITNKYYDDVLVHDEQIRNLLIKLRY</sequence>
<dbReference type="SUPFAM" id="SSF46785">
    <property type="entry name" value="Winged helix' DNA-binding domain"/>
    <property type="match status" value="1"/>
</dbReference>
<dbReference type="RefSeq" id="WP_109688674.1">
    <property type="nucleotide sequence ID" value="NZ_QGGL01000007.1"/>
</dbReference>
<dbReference type="Gene3D" id="1.10.10.10">
    <property type="entry name" value="Winged helix-like DNA-binding domain superfamily/Winged helix DNA-binding domain"/>
    <property type="match status" value="1"/>
</dbReference>
<evidence type="ECO:0000313" key="3">
    <source>
        <dbReference type="Proteomes" id="UP000245634"/>
    </source>
</evidence>
<name>A0A316DA96_9BACL</name>
<proteinExistence type="predicted"/>
<evidence type="ECO:0000313" key="2">
    <source>
        <dbReference type="EMBL" id="PWK13421.1"/>
    </source>
</evidence>
<dbReference type="Pfam" id="PF01978">
    <property type="entry name" value="TrmB"/>
    <property type="match status" value="1"/>
</dbReference>
<keyword evidence="3" id="KW-1185">Reference proteome</keyword>
<dbReference type="InterPro" id="IPR051797">
    <property type="entry name" value="TrmB-like"/>
</dbReference>
<dbReference type="OrthoDB" id="1493540at2"/>
<accession>A0A316DA96</accession>
<dbReference type="CDD" id="cd09124">
    <property type="entry name" value="PLDc_like_TrmB_middle"/>
    <property type="match status" value="1"/>
</dbReference>
<dbReference type="EMBL" id="QGGL01000007">
    <property type="protein sequence ID" value="PWK13421.1"/>
    <property type="molecule type" value="Genomic_DNA"/>
</dbReference>
<dbReference type="PANTHER" id="PTHR34293">
    <property type="entry name" value="HTH-TYPE TRANSCRIPTIONAL REGULATOR TRMBL2"/>
    <property type="match status" value="1"/>
</dbReference>
<reference evidence="2 3" key="1">
    <citation type="submission" date="2018-05" db="EMBL/GenBank/DDBJ databases">
        <title>Genomic Encyclopedia of Type Strains, Phase IV (KMG-IV): sequencing the most valuable type-strain genomes for metagenomic binning, comparative biology and taxonomic classification.</title>
        <authorList>
            <person name="Goeker M."/>
        </authorList>
    </citation>
    <scope>NUCLEOTIDE SEQUENCE [LARGE SCALE GENOMIC DNA]</scope>
    <source>
        <strain evidence="2 3">DSM 18773</strain>
    </source>
</reference>
<dbReference type="AlphaFoldDB" id="A0A316DA96"/>
<protein>
    <submittedName>
        <fullName evidence="2">Sugar-specific transcriptional regulator TrmB</fullName>
    </submittedName>
</protein>
<evidence type="ECO:0000259" key="1">
    <source>
        <dbReference type="Pfam" id="PF01978"/>
    </source>
</evidence>